<feature type="transmembrane region" description="Helical" evidence="8">
    <location>
        <begin position="358"/>
        <end position="380"/>
    </location>
</feature>
<dbReference type="eggNOG" id="COG1511">
    <property type="taxonomic scope" value="Bacteria"/>
</dbReference>
<evidence type="ECO:0000256" key="5">
    <source>
        <dbReference type="ARBA" id="ARBA00022989"/>
    </source>
</evidence>
<evidence type="ECO:0000256" key="3">
    <source>
        <dbReference type="ARBA" id="ARBA00022475"/>
    </source>
</evidence>
<feature type="transmembrane region" description="Helical" evidence="8">
    <location>
        <begin position="274"/>
        <end position="295"/>
    </location>
</feature>
<keyword evidence="6 8" id="KW-0472">Membrane</keyword>
<evidence type="ECO:0000313" key="11">
    <source>
        <dbReference type="Proteomes" id="UP000013525"/>
    </source>
</evidence>
<feature type="region of interest" description="Disordered" evidence="7">
    <location>
        <begin position="480"/>
        <end position="501"/>
    </location>
</feature>
<accession>R7WNW3</accession>
<comment type="caution">
    <text evidence="10">The sequence shown here is derived from an EMBL/GenBank/DDBJ whole genome shotgun (WGS) entry which is preliminary data.</text>
</comment>
<dbReference type="Pfam" id="PF12051">
    <property type="entry name" value="DUF3533"/>
    <property type="match status" value="1"/>
</dbReference>
<dbReference type="PANTHER" id="PTHR43077:SF8">
    <property type="entry name" value="DOXORUBICIN RESISTANCE ABC TRANSPORTER PERMEASE PROTEIN DRRB"/>
    <property type="match status" value="1"/>
</dbReference>
<feature type="transmembrane region" description="Helical" evidence="8">
    <location>
        <begin position="326"/>
        <end position="346"/>
    </location>
</feature>
<dbReference type="PATRIC" id="fig|1273125.3.peg.1566"/>
<feature type="compositionally biased region" description="Basic and acidic residues" evidence="7">
    <location>
        <begin position="482"/>
        <end position="495"/>
    </location>
</feature>
<feature type="transmembrane region" description="Helical" evidence="8">
    <location>
        <begin position="387"/>
        <end position="408"/>
    </location>
</feature>
<name>R7WNW3_9NOCA</name>
<dbReference type="AlphaFoldDB" id="R7WNW3"/>
<evidence type="ECO:0000256" key="8">
    <source>
        <dbReference type="SAM" id="Phobius"/>
    </source>
</evidence>
<keyword evidence="4 8" id="KW-0812">Transmembrane</keyword>
<feature type="region of interest" description="Disordered" evidence="7">
    <location>
        <begin position="29"/>
        <end position="52"/>
    </location>
</feature>
<dbReference type="GO" id="GO:0005886">
    <property type="term" value="C:plasma membrane"/>
    <property type="evidence" value="ECO:0007669"/>
    <property type="project" value="UniProtKB-SubCell"/>
</dbReference>
<keyword evidence="3" id="KW-1003">Cell membrane</keyword>
<evidence type="ECO:0000256" key="4">
    <source>
        <dbReference type="ARBA" id="ARBA00022692"/>
    </source>
</evidence>
<evidence type="ECO:0000256" key="6">
    <source>
        <dbReference type="ARBA" id="ARBA00023136"/>
    </source>
</evidence>
<feature type="domain" description="DUF3533" evidence="9">
    <location>
        <begin position="72"/>
        <end position="436"/>
    </location>
</feature>
<proteinExistence type="inferred from homology"/>
<keyword evidence="11" id="KW-1185">Reference proteome</keyword>
<dbReference type="PANTHER" id="PTHR43077">
    <property type="entry name" value="TRANSPORT PERMEASE YVFS-RELATED"/>
    <property type="match status" value="1"/>
</dbReference>
<evidence type="ECO:0000256" key="1">
    <source>
        <dbReference type="ARBA" id="ARBA00004651"/>
    </source>
</evidence>
<gene>
    <name evidence="10" type="ORF">Rrhod_1622</name>
</gene>
<comment type="subcellular location">
    <subcellularLocation>
        <location evidence="1">Cell membrane</location>
        <topology evidence="1">Multi-pass membrane protein</topology>
    </subcellularLocation>
</comment>
<comment type="similarity">
    <text evidence="2">Belongs to the ABC-2 integral membrane protein family.</text>
</comment>
<evidence type="ECO:0000256" key="7">
    <source>
        <dbReference type="SAM" id="MobiDB-lite"/>
    </source>
</evidence>
<keyword evidence="5 8" id="KW-1133">Transmembrane helix</keyword>
<reference evidence="10 11" key="1">
    <citation type="journal article" date="2013" name="Genome Announc.">
        <title>Draft Genome Sequence of Rhodococcus rhodnii Strain LMG5362, a Symbiont of Rhodnius prolixus (Hemiptera, Reduviidae, Triatominae), the Principle Vector of Trypanosoma cruzi.</title>
        <authorList>
            <person name="Pachebat J.A."/>
            <person name="van Keulen G."/>
            <person name="Whitten M.M."/>
            <person name="Girdwood S."/>
            <person name="Del Sol R."/>
            <person name="Dyson P.J."/>
            <person name="Facey P.D."/>
        </authorList>
    </citation>
    <scope>NUCLEOTIDE SEQUENCE [LARGE SCALE GENOMIC DNA]</scope>
    <source>
        <strain evidence="10 11">LMG 5362</strain>
    </source>
</reference>
<dbReference type="EMBL" id="APMY01000054">
    <property type="protein sequence ID" value="EOM77003.1"/>
    <property type="molecule type" value="Genomic_DNA"/>
</dbReference>
<evidence type="ECO:0000259" key="9">
    <source>
        <dbReference type="Pfam" id="PF12051"/>
    </source>
</evidence>
<evidence type="ECO:0000313" key="10">
    <source>
        <dbReference type="EMBL" id="EOM77003.1"/>
    </source>
</evidence>
<organism evidence="10 11">
    <name type="scientific">Rhodococcus rhodnii LMG 5362</name>
    <dbReference type="NCBI Taxonomy" id="1273125"/>
    <lineage>
        <taxon>Bacteria</taxon>
        <taxon>Bacillati</taxon>
        <taxon>Actinomycetota</taxon>
        <taxon>Actinomycetes</taxon>
        <taxon>Mycobacteriales</taxon>
        <taxon>Nocardiaceae</taxon>
        <taxon>Rhodococcus</taxon>
    </lineage>
</organism>
<dbReference type="InterPro" id="IPR051328">
    <property type="entry name" value="T7SS_ABC-Transporter"/>
</dbReference>
<feature type="transmembrane region" description="Helical" evidence="8">
    <location>
        <begin position="449"/>
        <end position="470"/>
    </location>
</feature>
<feature type="transmembrane region" description="Helical" evidence="8">
    <location>
        <begin position="65"/>
        <end position="85"/>
    </location>
</feature>
<evidence type="ECO:0000256" key="2">
    <source>
        <dbReference type="ARBA" id="ARBA00007783"/>
    </source>
</evidence>
<dbReference type="Gene3D" id="3.40.1710.10">
    <property type="entry name" value="abc type-2 transporter like domain"/>
    <property type="match status" value="1"/>
</dbReference>
<dbReference type="Proteomes" id="UP000013525">
    <property type="component" value="Unassembled WGS sequence"/>
</dbReference>
<dbReference type="InterPro" id="IPR022703">
    <property type="entry name" value="DUF3533"/>
</dbReference>
<protein>
    <recommendedName>
        <fullName evidence="9">DUF3533 domain-containing protein</fullName>
    </recommendedName>
</protein>
<sequence>MCALTYERAVPDPSPTTRAGDATLYAVAVTDTRGTESSGGPTTTRDEDSGRPMGVGKEILLTARFWLAPVALVMVVMASLAALYMGGLLDPTKNLNSFPIAVVNQDEGDVVPDSDPPERMVVGDQIVDGMKDAVDPNAIDFHEMGIAQAQAGLDDASLYGSIVIPSDFTKRLLILAQGAVVPGEMDRPVITVHTNPRAGTLGANIADQIGSRAMDQVNRTVGEQITQQVTERLAAQAPDLELSGASRIVLSEPIDVRFVENDPLPDGTGYGLAAFYYALLLVLAGFTGATIVNTLTDGLLGFTPTEIGPLYLHNESVRLSRLQTTIVKWIIMLVVGMTVSALYVWIGHLMGLPIPDSFSLWLYGALAITAVGVTSISVMAAFGNVGLLVNLFVFIIIGLPSSGGTVPLDAAPTLYTWLADFAPMHQVYLAVRGILFFHGDPASGLLHGAWMTLLGLVFGLVLGAAVTAFYDWKGLHRRHKAQHPENEPDHDEVRADPAGAR</sequence>